<reference evidence="1 2" key="1">
    <citation type="submission" date="2013-02" db="EMBL/GenBank/DDBJ databases">
        <authorList>
            <person name="Genoscope - CEA"/>
        </authorList>
    </citation>
    <scope>NUCLEOTIDE SEQUENCE [LARGE SCALE GENOMIC DNA]</scope>
    <source>
        <strain evidence="1 2">STM 2683</strain>
    </source>
</reference>
<dbReference type="STRING" id="1297569.MESS2_730229"/>
<name>M5EWM1_9HYPH</name>
<comment type="caution">
    <text evidence="1">The sequence shown here is derived from an EMBL/GenBank/DDBJ whole genome shotgun (WGS) entry which is preliminary data.</text>
</comment>
<dbReference type="Proteomes" id="UP000012062">
    <property type="component" value="Unassembled WGS sequence"/>
</dbReference>
<gene>
    <name evidence="1" type="ORF">MESS2_730229</name>
</gene>
<dbReference type="InterPro" id="IPR036866">
    <property type="entry name" value="RibonucZ/Hydroxyglut_hydro"/>
</dbReference>
<evidence type="ECO:0000313" key="2">
    <source>
        <dbReference type="Proteomes" id="UP000012062"/>
    </source>
</evidence>
<keyword evidence="2" id="KW-1185">Reference proteome</keyword>
<organism evidence="1 2">
    <name type="scientific">Mesorhizobium metallidurans STM 2683</name>
    <dbReference type="NCBI Taxonomy" id="1297569"/>
    <lineage>
        <taxon>Bacteria</taxon>
        <taxon>Pseudomonadati</taxon>
        <taxon>Pseudomonadota</taxon>
        <taxon>Alphaproteobacteria</taxon>
        <taxon>Hyphomicrobiales</taxon>
        <taxon>Phyllobacteriaceae</taxon>
        <taxon>Mesorhizobium</taxon>
    </lineage>
</organism>
<protein>
    <submittedName>
        <fullName evidence="1">Uncharacterized protein</fullName>
    </submittedName>
</protein>
<sequence length="101" mass="10623">MGLEEEVGMLRPDIALLPVNGRRADLSTNGVAGNFDLMEAIAIARAVGCGDMVAHHYGLFGFNSVAPAAIDAARLTDGLYVHRAREGFVLESAAATAMHAR</sequence>
<evidence type="ECO:0000313" key="1">
    <source>
        <dbReference type="EMBL" id="CCV08333.1"/>
    </source>
</evidence>
<dbReference type="EMBL" id="CAUM01000143">
    <property type="protein sequence ID" value="CCV08333.1"/>
    <property type="molecule type" value="Genomic_DNA"/>
</dbReference>
<dbReference type="Gene3D" id="3.60.15.10">
    <property type="entry name" value="Ribonuclease Z/Hydroxyacylglutathione hydrolase-like"/>
    <property type="match status" value="1"/>
</dbReference>
<proteinExistence type="predicted"/>
<dbReference type="AlphaFoldDB" id="M5EWM1"/>
<dbReference type="eggNOG" id="COG2220">
    <property type="taxonomic scope" value="Bacteria"/>
</dbReference>
<accession>M5EWM1</accession>